<evidence type="ECO:0000313" key="2">
    <source>
        <dbReference type="EMBL" id="ACR02397.1"/>
    </source>
</evidence>
<dbReference type="CDD" id="cd06260">
    <property type="entry name" value="DUF820-like"/>
    <property type="match status" value="1"/>
</dbReference>
<dbReference type="SUPFAM" id="SSF52980">
    <property type="entry name" value="Restriction endonuclease-like"/>
    <property type="match status" value="1"/>
</dbReference>
<dbReference type="Pfam" id="PF05685">
    <property type="entry name" value="Uma2"/>
    <property type="match status" value="1"/>
</dbReference>
<feature type="domain" description="Putative restriction endonuclease" evidence="1">
    <location>
        <begin position="13"/>
        <end position="161"/>
    </location>
</feature>
<protein>
    <recommendedName>
        <fullName evidence="1">Putative restriction endonuclease domain-containing protein</fullName>
    </recommendedName>
</protein>
<dbReference type="AlphaFoldDB" id="C4KCY6"/>
<accession>C4KCY6</accession>
<reference evidence="3" key="1">
    <citation type="submission" date="2009-05" db="EMBL/GenBank/DDBJ databases">
        <title>Complete sequence of chromosome of Thauera sp. MZ1T.</title>
        <authorList>
            <consortium name="US DOE Joint Genome Institute"/>
            <person name="Lucas S."/>
            <person name="Copeland A."/>
            <person name="Lapidus A."/>
            <person name="Glavina del Rio T."/>
            <person name="Dalin E."/>
            <person name="Tice H."/>
            <person name="Bruce D."/>
            <person name="Goodwin L."/>
            <person name="Pitluck S."/>
            <person name="Sims D."/>
            <person name="Brettin T."/>
            <person name="Detter J.C."/>
            <person name="Han C."/>
            <person name="Larimer F."/>
            <person name="Land M."/>
            <person name="Hauser L."/>
            <person name="Kyrpides N."/>
            <person name="Mikhailova N."/>
            <person name="Sayler G.S."/>
        </authorList>
    </citation>
    <scope>NUCLEOTIDE SEQUENCE [LARGE SCALE GENOMIC DNA]</scope>
    <source>
        <strain evidence="3">MZ1T</strain>
    </source>
</reference>
<dbReference type="InterPro" id="IPR008538">
    <property type="entry name" value="Uma2"/>
</dbReference>
<dbReference type="HOGENOM" id="CLU_076312_6_2_4"/>
<keyword evidence="3" id="KW-1185">Reference proteome</keyword>
<proteinExistence type="predicted"/>
<reference evidence="2 3" key="2">
    <citation type="journal article" date="2012" name="Stand. Genomic Sci.">
        <title>Complete genome sequence of Thauera aminoaromatica strain MZ1T.</title>
        <authorList>
            <person name="Jiang K."/>
            <person name="Sanseverino J."/>
            <person name="Chauhan A."/>
            <person name="Lucas S."/>
            <person name="Copeland A."/>
            <person name="Lapidus A."/>
            <person name="Del Rio T.G."/>
            <person name="Dalin E."/>
            <person name="Tice H."/>
            <person name="Bruce D."/>
            <person name="Goodwin L."/>
            <person name="Pitluck S."/>
            <person name="Sims D."/>
            <person name="Brettin T."/>
            <person name="Detter J.C."/>
            <person name="Han C."/>
            <person name="Chang Y.J."/>
            <person name="Larimer F."/>
            <person name="Land M."/>
            <person name="Hauser L."/>
            <person name="Kyrpides N.C."/>
            <person name="Mikhailova N."/>
            <person name="Moser S."/>
            <person name="Jegier P."/>
            <person name="Close D."/>
            <person name="Debruyn J.M."/>
            <person name="Wang Y."/>
            <person name="Layton A.C."/>
            <person name="Allen M.S."/>
            <person name="Sayler G.S."/>
        </authorList>
    </citation>
    <scope>NUCLEOTIDE SEQUENCE [LARGE SCALE GENOMIC DNA]</scope>
    <source>
        <strain evidence="2 3">MZ1T</strain>
    </source>
</reference>
<dbReference type="KEGG" id="tmz:Tmz1t_3808"/>
<dbReference type="Proteomes" id="UP000002186">
    <property type="component" value="Chromosome"/>
</dbReference>
<dbReference type="PANTHER" id="PTHR36558:SF1">
    <property type="entry name" value="RESTRICTION ENDONUCLEASE DOMAIN-CONTAINING PROTEIN-RELATED"/>
    <property type="match status" value="1"/>
</dbReference>
<dbReference type="OrthoDB" id="9799703at2"/>
<evidence type="ECO:0000313" key="3">
    <source>
        <dbReference type="Proteomes" id="UP000002186"/>
    </source>
</evidence>
<dbReference type="EMBL" id="CP001281">
    <property type="protein sequence ID" value="ACR02397.1"/>
    <property type="molecule type" value="Genomic_DNA"/>
</dbReference>
<evidence type="ECO:0000259" key="1">
    <source>
        <dbReference type="Pfam" id="PF05685"/>
    </source>
</evidence>
<dbReference type="InterPro" id="IPR012296">
    <property type="entry name" value="Nuclease_put_TT1808"/>
</dbReference>
<dbReference type="STRING" id="85643.Tmz1t_3808"/>
<organism evidence="2 3">
    <name type="scientific">Thauera aminoaromatica</name>
    <dbReference type="NCBI Taxonomy" id="164330"/>
    <lineage>
        <taxon>Bacteria</taxon>
        <taxon>Pseudomonadati</taxon>
        <taxon>Pseudomonadota</taxon>
        <taxon>Betaproteobacteria</taxon>
        <taxon>Rhodocyclales</taxon>
        <taxon>Zoogloeaceae</taxon>
        <taxon>Thauera</taxon>
    </lineage>
</organism>
<dbReference type="RefSeq" id="WP_012586155.1">
    <property type="nucleotide sequence ID" value="NC_011662.2"/>
</dbReference>
<dbReference type="InterPro" id="IPR011335">
    <property type="entry name" value="Restrct_endonuc-II-like"/>
</dbReference>
<name>C4KCY6_THASP</name>
<dbReference type="PANTHER" id="PTHR36558">
    <property type="entry name" value="GLR1098 PROTEIN"/>
    <property type="match status" value="1"/>
</dbReference>
<dbReference type="eggNOG" id="COG4636">
    <property type="taxonomic scope" value="Bacteria"/>
</dbReference>
<sequence length="187" mass="20921">MALPQPAARFERADFFAWEAEQPMKHDYVAGEVFAQAGARQDHVVVALNIATSLRQKLRGTPCRAYISDMQLEVMQADAVFYPDVMVSCHPEDLAAERVLHHPRVIIEVLSDSTAAYDRGAKFAAYRMLDSLQEYVLVDPERRSVEIFRRLPSNDWLLATGDSARGLVLAALELEIGLDEVFEDVGA</sequence>
<dbReference type="Gene3D" id="3.90.1570.10">
    <property type="entry name" value="tt1808, chain A"/>
    <property type="match status" value="1"/>
</dbReference>
<gene>
    <name evidence="2" type="ordered locus">Tmz1t_3808</name>
</gene>